<evidence type="ECO:0000256" key="8">
    <source>
        <dbReference type="ARBA" id="ARBA00023034"/>
    </source>
</evidence>
<dbReference type="PANTHER" id="PTHR11214:SF314">
    <property type="entry name" value="HEXOSYLTRANSFERASE"/>
    <property type="match status" value="1"/>
</dbReference>
<keyword evidence="9 11" id="KW-0472">Membrane</keyword>
<keyword evidence="7 11" id="KW-1133">Transmembrane helix</keyword>
<protein>
    <recommendedName>
        <fullName evidence="11">Hexosyltransferase</fullName>
        <ecNumber evidence="11">2.4.1.-</ecNumber>
    </recommendedName>
</protein>
<dbReference type="InterPro" id="IPR002659">
    <property type="entry name" value="Glyco_trans_31"/>
</dbReference>
<evidence type="ECO:0000256" key="6">
    <source>
        <dbReference type="ARBA" id="ARBA00022968"/>
    </source>
</evidence>
<keyword evidence="13" id="KW-1185">Reference proteome</keyword>
<evidence type="ECO:0000313" key="13">
    <source>
        <dbReference type="Proteomes" id="UP001186944"/>
    </source>
</evidence>
<dbReference type="FunFam" id="3.90.550.50:FF:000001">
    <property type="entry name" value="Hexosyltransferase"/>
    <property type="match status" value="1"/>
</dbReference>
<keyword evidence="3 11" id="KW-0328">Glycosyltransferase</keyword>
<evidence type="ECO:0000256" key="4">
    <source>
        <dbReference type="ARBA" id="ARBA00022679"/>
    </source>
</evidence>
<dbReference type="EMBL" id="VSWD01000002">
    <property type="protein sequence ID" value="KAK3107496.1"/>
    <property type="molecule type" value="Genomic_DNA"/>
</dbReference>
<sequence>MNRNQLEGIMKCKPDRSFSAPINTLQPLSAMDRRFLWGLKLFLIILNILTFLIFLNLNAANRYVDEISRITSGFRDETNKLIKLRNALKNYDKLEIQRIGVHTDSGAKIVGNSNKMAGNSNKMAGNSNRKQSSSEGFKILSSHGMEKDVVTRRPRMCNGCFEHKYNYLIDNPNICSDHVTNVSVVIMIFTTHHKRAQRKALRETWLTYAKNNTGNIRYAFLLGNNKNDSDNLLLKQENDQHGDIIQEDFVDSYRNLTVKTIMAFKWASTRCASAKYFLKADDDVYINIPGVMKKIRNHGNILQSRVGGVCKRKTKPVRDPNSKWYISYEMYPEKEIPEFCSGTAYMTSMKVARDIYKISRDIPYVNLEDVYISLCVRELGYKFVDIFGFNAMRTPYKYCIFKTPRFVSAHSYSPTEMHEIWNTKCSPRK</sequence>
<keyword evidence="8 11" id="KW-0333">Golgi apparatus</keyword>
<organism evidence="12 13">
    <name type="scientific">Pinctada imbricata</name>
    <name type="common">Atlantic pearl-oyster</name>
    <name type="synonym">Pinctada martensii</name>
    <dbReference type="NCBI Taxonomy" id="66713"/>
    <lineage>
        <taxon>Eukaryota</taxon>
        <taxon>Metazoa</taxon>
        <taxon>Spiralia</taxon>
        <taxon>Lophotrochozoa</taxon>
        <taxon>Mollusca</taxon>
        <taxon>Bivalvia</taxon>
        <taxon>Autobranchia</taxon>
        <taxon>Pteriomorphia</taxon>
        <taxon>Pterioida</taxon>
        <taxon>Pterioidea</taxon>
        <taxon>Pteriidae</taxon>
        <taxon>Pinctada</taxon>
    </lineage>
</organism>
<evidence type="ECO:0000256" key="5">
    <source>
        <dbReference type="ARBA" id="ARBA00022692"/>
    </source>
</evidence>
<keyword evidence="6 11" id="KW-0735">Signal-anchor</keyword>
<keyword evidence="10" id="KW-0325">Glycoprotein</keyword>
<evidence type="ECO:0000256" key="3">
    <source>
        <dbReference type="ARBA" id="ARBA00022676"/>
    </source>
</evidence>
<gene>
    <name evidence="12" type="ORF">FSP39_015832</name>
</gene>
<dbReference type="GO" id="GO:0016758">
    <property type="term" value="F:hexosyltransferase activity"/>
    <property type="evidence" value="ECO:0007669"/>
    <property type="project" value="InterPro"/>
</dbReference>
<evidence type="ECO:0000256" key="10">
    <source>
        <dbReference type="ARBA" id="ARBA00023180"/>
    </source>
</evidence>
<keyword evidence="5 11" id="KW-0812">Transmembrane</keyword>
<evidence type="ECO:0000256" key="11">
    <source>
        <dbReference type="RuleBase" id="RU363063"/>
    </source>
</evidence>
<dbReference type="Proteomes" id="UP001186944">
    <property type="component" value="Unassembled WGS sequence"/>
</dbReference>
<reference evidence="12" key="1">
    <citation type="submission" date="2019-08" db="EMBL/GenBank/DDBJ databases">
        <title>The improved chromosome-level genome for the pearl oyster Pinctada fucata martensii using PacBio sequencing and Hi-C.</title>
        <authorList>
            <person name="Zheng Z."/>
        </authorList>
    </citation>
    <scope>NUCLEOTIDE SEQUENCE</scope>
    <source>
        <strain evidence="12">ZZ-2019</strain>
        <tissue evidence="12">Adductor muscle</tissue>
    </source>
</reference>
<comment type="similarity">
    <text evidence="2 11">Belongs to the glycosyltransferase 31 family.</text>
</comment>
<dbReference type="Gene3D" id="3.90.550.50">
    <property type="match status" value="1"/>
</dbReference>
<dbReference type="AlphaFoldDB" id="A0AA88YU30"/>
<dbReference type="GO" id="GO:0006493">
    <property type="term" value="P:protein O-linked glycosylation"/>
    <property type="evidence" value="ECO:0007669"/>
    <property type="project" value="TreeGrafter"/>
</dbReference>
<comment type="subcellular location">
    <subcellularLocation>
        <location evidence="1 11">Golgi apparatus membrane</location>
        <topology evidence="1 11">Single-pass type II membrane protein</topology>
    </subcellularLocation>
</comment>
<dbReference type="PANTHER" id="PTHR11214">
    <property type="entry name" value="BETA-1,3-N-ACETYLGLUCOSAMINYLTRANSFERASE"/>
    <property type="match status" value="1"/>
</dbReference>
<keyword evidence="4" id="KW-0808">Transferase</keyword>
<dbReference type="EC" id="2.4.1.-" evidence="11"/>
<name>A0AA88YU30_PINIB</name>
<evidence type="ECO:0000256" key="9">
    <source>
        <dbReference type="ARBA" id="ARBA00023136"/>
    </source>
</evidence>
<accession>A0AA88YU30</accession>
<comment type="caution">
    <text evidence="12">The sequence shown here is derived from an EMBL/GenBank/DDBJ whole genome shotgun (WGS) entry which is preliminary data.</text>
</comment>
<evidence type="ECO:0000256" key="1">
    <source>
        <dbReference type="ARBA" id="ARBA00004323"/>
    </source>
</evidence>
<dbReference type="GO" id="GO:0000139">
    <property type="term" value="C:Golgi membrane"/>
    <property type="evidence" value="ECO:0007669"/>
    <property type="project" value="UniProtKB-SubCell"/>
</dbReference>
<evidence type="ECO:0000313" key="12">
    <source>
        <dbReference type="EMBL" id="KAK3107496.1"/>
    </source>
</evidence>
<evidence type="ECO:0000256" key="2">
    <source>
        <dbReference type="ARBA" id="ARBA00008661"/>
    </source>
</evidence>
<proteinExistence type="inferred from homology"/>
<feature type="transmembrane region" description="Helical" evidence="11">
    <location>
        <begin position="35"/>
        <end position="55"/>
    </location>
</feature>
<evidence type="ECO:0000256" key="7">
    <source>
        <dbReference type="ARBA" id="ARBA00022989"/>
    </source>
</evidence>
<dbReference type="Pfam" id="PF01762">
    <property type="entry name" value="Galactosyl_T"/>
    <property type="match status" value="1"/>
</dbReference>